<protein>
    <submittedName>
        <fullName evidence="1">Uncharacterized protein</fullName>
    </submittedName>
</protein>
<keyword evidence="2" id="KW-1185">Reference proteome</keyword>
<accession>A0A158AED2</accession>
<dbReference type="EMBL" id="FCOE02000005">
    <property type="protein sequence ID" value="SAK56222.1"/>
    <property type="molecule type" value="Genomic_DNA"/>
</dbReference>
<proteinExistence type="predicted"/>
<dbReference type="RefSeq" id="WP_279628646.1">
    <property type="nucleotide sequence ID" value="NZ_FCOE02000005.1"/>
</dbReference>
<dbReference type="AlphaFoldDB" id="A0A158AED2"/>
<gene>
    <name evidence="1" type="ORF">AWB80_02175</name>
</gene>
<evidence type="ECO:0000313" key="2">
    <source>
        <dbReference type="Proteomes" id="UP000054911"/>
    </source>
</evidence>
<sequence length="44" mass="4896">MSPFFLIDVAALSRQAGLPRNPLQEAVPTTMIETLVRLLTSLFH</sequence>
<comment type="caution">
    <text evidence="1">The sequence shown here is derived from an EMBL/GenBank/DDBJ whole genome shotgun (WGS) entry which is preliminary data.</text>
</comment>
<organism evidence="1 2">
    <name type="scientific">Caballeronia pedi</name>
    <dbReference type="NCBI Taxonomy" id="1777141"/>
    <lineage>
        <taxon>Bacteria</taxon>
        <taxon>Pseudomonadati</taxon>
        <taxon>Pseudomonadota</taxon>
        <taxon>Betaproteobacteria</taxon>
        <taxon>Burkholderiales</taxon>
        <taxon>Burkholderiaceae</taxon>
        <taxon>Caballeronia</taxon>
    </lineage>
</organism>
<name>A0A158AED2_9BURK</name>
<dbReference type="Proteomes" id="UP000054911">
    <property type="component" value="Unassembled WGS sequence"/>
</dbReference>
<reference evidence="1" key="1">
    <citation type="submission" date="2016-01" db="EMBL/GenBank/DDBJ databases">
        <authorList>
            <person name="Peeters C."/>
        </authorList>
    </citation>
    <scope>NUCLEOTIDE SEQUENCE [LARGE SCALE GENOMIC DNA]</scope>
    <source>
        <strain evidence="1">LMG 29323</strain>
    </source>
</reference>
<evidence type="ECO:0000313" key="1">
    <source>
        <dbReference type="EMBL" id="SAK56222.1"/>
    </source>
</evidence>